<dbReference type="Gene3D" id="1.20.141.10">
    <property type="entry name" value="Chitosanase, subunit A, domain 1"/>
    <property type="match status" value="1"/>
</dbReference>
<reference evidence="3" key="1">
    <citation type="journal article" date="2014" name="Int. J. Syst. Evol. Microbiol.">
        <title>Complete genome of a new Firmicutes species belonging to the dominant human colonic microbiota ('Ruminococcus bicirculans') reveals two chromosomes and a selective capacity to utilize plant glucans.</title>
        <authorList>
            <consortium name="NISC Comparative Sequencing Program"/>
            <person name="Wegmann U."/>
            <person name="Louis P."/>
            <person name="Goesmann A."/>
            <person name="Henrissat B."/>
            <person name="Duncan S.H."/>
            <person name="Flint H.J."/>
        </authorList>
    </citation>
    <scope>NUCLEOTIDE SEQUENCE</scope>
    <source>
        <strain evidence="3">CGMCC 1.8884</strain>
    </source>
</reference>
<dbReference type="Pfam" id="PF05838">
    <property type="entry name" value="Glyco_hydro_108"/>
    <property type="match status" value="1"/>
</dbReference>
<evidence type="ECO:0000313" key="5">
    <source>
        <dbReference type="Proteomes" id="UP000652720"/>
    </source>
</evidence>
<dbReference type="EMBL" id="BMLZ01000003">
    <property type="protein sequence ID" value="GGP28734.1"/>
    <property type="molecule type" value="Genomic_DNA"/>
</dbReference>
<reference evidence="4" key="3">
    <citation type="journal article" date="2019" name="Int. J. Syst. Evol. Microbiol.">
        <title>The Global Catalogue of Microorganisms (GCM) 10K type strain sequencing project: providing services to taxonomists for standard genome sequencing and annotation.</title>
        <authorList>
            <consortium name="The Broad Institute Genomics Platform"/>
            <consortium name="The Broad Institute Genome Sequencing Center for Infectious Disease"/>
            <person name="Wu L."/>
            <person name="Ma J."/>
        </authorList>
    </citation>
    <scope>NUCLEOTIDE SEQUENCE [LARGE SCALE GENOMIC DNA]</scope>
    <source>
        <strain evidence="4">CGMCC 1.8884</strain>
    </source>
</reference>
<dbReference type="EMBL" id="BMMA01000004">
    <property type="protein sequence ID" value="GGI75502.1"/>
    <property type="molecule type" value="Genomic_DNA"/>
</dbReference>
<dbReference type="GeneID" id="59164541"/>
<gene>
    <name evidence="3" type="ORF">GCM10008021_03850</name>
    <name evidence="2" type="ORF">GCM10010914_07180</name>
</gene>
<dbReference type="Proteomes" id="UP000630135">
    <property type="component" value="Unassembled WGS sequence"/>
</dbReference>
<organism evidence="2 5">
    <name type="scientific">Deinococcus wulumuqiensis</name>
    <dbReference type="NCBI Taxonomy" id="980427"/>
    <lineage>
        <taxon>Bacteria</taxon>
        <taxon>Thermotogati</taxon>
        <taxon>Deinococcota</taxon>
        <taxon>Deinococci</taxon>
        <taxon>Deinococcales</taxon>
        <taxon>Deinococcaceae</taxon>
        <taxon>Deinococcus</taxon>
    </lineage>
</organism>
<sequence length="255" mass="27954">MSDFEKAHAFTALWEGGYIHHPADPGGETNLGVTKANWLKWCKACGIPPKPMKALTPADVKPLYEAWYWRPLAATLPWPLSAAIYDMSVNHGVGDGKPFDENGNENGATWMLWRAHQLAPGGTPLQLALAACDAREQFYRGIVRRNPSQQVFMKGWMRRVNALRRWLKALPVPPPAGGVLLVPAGGGEPVPWNGKPAKYGGVLVNDELIAQLRRVYASPGGPWTHQGLKVYLRRNGDLVLERAPIGPAIPPTPPK</sequence>
<dbReference type="InterPro" id="IPR023346">
    <property type="entry name" value="Lysozyme-like_dom_sf"/>
</dbReference>
<keyword evidence="4" id="KW-1185">Reference proteome</keyword>
<dbReference type="RefSeq" id="WP_017869168.1">
    <property type="nucleotide sequence ID" value="NZ_BMLZ01000003.1"/>
</dbReference>
<accession>A0AAV4K173</accession>
<reference evidence="2" key="2">
    <citation type="journal article" date="2014" name="Int. J. Syst. Evol. Microbiol.">
        <title>Complete genome sequence of Corynebacterium casei LMG S-19264T (=DSM 44701T), isolated from a smear-ripened cheese.</title>
        <authorList>
            <consortium name="US DOE Joint Genome Institute (JGI-PGF)"/>
            <person name="Walter F."/>
            <person name="Albersmeier A."/>
            <person name="Kalinowski J."/>
            <person name="Ruckert C."/>
        </authorList>
    </citation>
    <scope>NUCLEOTIDE SEQUENCE</scope>
    <source>
        <strain evidence="2">CGMCC 1.8885</strain>
    </source>
</reference>
<feature type="domain" description="TtsA-like Glycoside hydrolase family 108" evidence="1">
    <location>
        <begin position="10"/>
        <end position="92"/>
    </location>
</feature>
<dbReference type="CDD" id="cd13926">
    <property type="entry name" value="N-acetylmuramidase_GH108"/>
    <property type="match status" value="1"/>
</dbReference>
<evidence type="ECO:0000259" key="1">
    <source>
        <dbReference type="Pfam" id="PF05838"/>
    </source>
</evidence>
<dbReference type="Proteomes" id="UP000652720">
    <property type="component" value="Unassembled WGS sequence"/>
</dbReference>
<dbReference type="InterPro" id="IPR008565">
    <property type="entry name" value="TtsA-like_GH18_dom"/>
</dbReference>
<comment type="caution">
    <text evidence="2">The sequence shown here is derived from an EMBL/GenBank/DDBJ whole genome shotgun (WGS) entry which is preliminary data.</text>
</comment>
<evidence type="ECO:0000313" key="4">
    <source>
        <dbReference type="Proteomes" id="UP000630135"/>
    </source>
</evidence>
<name>A0AAV4K173_9DEIO</name>
<dbReference type="SUPFAM" id="SSF53955">
    <property type="entry name" value="Lysozyme-like"/>
    <property type="match status" value="1"/>
</dbReference>
<evidence type="ECO:0000313" key="3">
    <source>
        <dbReference type="EMBL" id="GGP28734.1"/>
    </source>
</evidence>
<proteinExistence type="predicted"/>
<evidence type="ECO:0000313" key="2">
    <source>
        <dbReference type="EMBL" id="GGI75502.1"/>
    </source>
</evidence>
<protein>
    <recommendedName>
        <fullName evidence="1">TtsA-like Glycoside hydrolase family 108 domain-containing protein</fullName>
    </recommendedName>
</protein>
<dbReference type="AlphaFoldDB" id="A0AAV4K173"/>
<reference evidence="2" key="4">
    <citation type="submission" date="2023-08" db="EMBL/GenBank/DDBJ databases">
        <authorList>
            <person name="Sun Q."/>
            <person name="Zhou Y."/>
        </authorList>
    </citation>
    <scope>NUCLEOTIDE SEQUENCE</scope>
    <source>
        <strain evidence="3">CGMCC 1.8884</strain>
        <strain evidence="2">CGMCC 1.8885</strain>
    </source>
</reference>